<sequence>MLLRVQPLSEEVRAMYTAHGHYHPGDSGLDLFVAEDQEIQAGETAFVKLGIKAAAYTETGESHRNVSWLLMARSSISKTPLRLANSVGLIDAGYRGEIIAAVDNIKSAPYTLKKGDRIVQAVPFNGEGVVFQLVDELDKTARGEGGFGSTNAKSVTGGQ</sequence>
<dbReference type="GO" id="GO:0000287">
    <property type="term" value="F:magnesium ion binding"/>
    <property type="evidence" value="ECO:0007669"/>
    <property type="project" value="UniProtKB-UniRule"/>
</dbReference>
<keyword evidence="4 5" id="KW-0546">Nucleotide metabolism</keyword>
<organism evidence="7 8">
    <name type="scientific">Cystoisospora suis</name>
    <dbReference type="NCBI Taxonomy" id="483139"/>
    <lineage>
        <taxon>Eukaryota</taxon>
        <taxon>Sar</taxon>
        <taxon>Alveolata</taxon>
        <taxon>Apicomplexa</taxon>
        <taxon>Conoidasida</taxon>
        <taxon>Coccidia</taxon>
        <taxon>Eucoccidiorida</taxon>
        <taxon>Eimeriorina</taxon>
        <taxon>Sarcocystidae</taxon>
        <taxon>Cystoisospora</taxon>
    </lineage>
</organism>
<comment type="function">
    <text evidence="5">Involved in nucleotide metabolism via production of dUMP, the immediate precursor of thymidine nucleotides, and decreases the intracellular concentration of dUTP so that uracil cannot be incorporated into DNA.</text>
</comment>
<evidence type="ECO:0000256" key="4">
    <source>
        <dbReference type="ARBA" id="ARBA00023080"/>
    </source>
</evidence>
<dbReference type="Gene3D" id="2.70.40.10">
    <property type="match status" value="1"/>
</dbReference>
<dbReference type="PANTHER" id="PTHR11241">
    <property type="entry name" value="DEOXYURIDINE 5'-TRIPHOSPHATE NUCLEOTIDOHYDROLASE"/>
    <property type="match status" value="1"/>
</dbReference>
<evidence type="ECO:0000256" key="2">
    <source>
        <dbReference type="ARBA" id="ARBA00006581"/>
    </source>
</evidence>
<comment type="similarity">
    <text evidence="2 5">Belongs to the dUTPase family.</text>
</comment>
<dbReference type="InterPro" id="IPR036157">
    <property type="entry name" value="dUTPase-like_sf"/>
</dbReference>
<dbReference type="GO" id="GO:0004170">
    <property type="term" value="F:dUTP diphosphatase activity"/>
    <property type="evidence" value="ECO:0007669"/>
    <property type="project" value="UniProtKB-UniRule"/>
</dbReference>
<comment type="catalytic activity">
    <reaction evidence="5">
        <text>dUTP + H2O = dUMP + diphosphate + H(+)</text>
        <dbReference type="Rhea" id="RHEA:10248"/>
        <dbReference type="ChEBI" id="CHEBI:15377"/>
        <dbReference type="ChEBI" id="CHEBI:15378"/>
        <dbReference type="ChEBI" id="CHEBI:33019"/>
        <dbReference type="ChEBI" id="CHEBI:61555"/>
        <dbReference type="ChEBI" id="CHEBI:246422"/>
        <dbReference type="EC" id="3.6.1.23"/>
    </reaction>
</comment>
<comment type="cofactor">
    <cofactor evidence="5">
        <name>Mg(2+)</name>
        <dbReference type="ChEBI" id="CHEBI:18420"/>
    </cofactor>
</comment>
<comment type="caution">
    <text evidence="7">The sequence shown here is derived from an EMBL/GenBank/DDBJ whole genome shotgun (WGS) entry which is preliminary data.</text>
</comment>
<evidence type="ECO:0000256" key="1">
    <source>
        <dbReference type="ARBA" id="ARBA00005142"/>
    </source>
</evidence>
<reference evidence="7 8" key="1">
    <citation type="journal article" date="2017" name="Int. J. Parasitol.">
        <title>The genome of the protozoan parasite Cystoisospora suis and a reverse vaccinology approach to identify vaccine candidates.</title>
        <authorList>
            <person name="Palmieri N."/>
            <person name="Shrestha A."/>
            <person name="Ruttkowski B."/>
            <person name="Beck T."/>
            <person name="Vogl C."/>
            <person name="Tomley F."/>
            <person name="Blake D.P."/>
            <person name="Joachim A."/>
        </authorList>
    </citation>
    <scope>NUCLEOTIDE SEQUENCE [LARGE SCALE GENOMIC DNA]</scope>
    <source>
        <strain evidence="7 8">Wien I</strain>
    </source>
</reference>
<dbReference type="SUPFAM" id="SSF51283">
    <property type="entry name" value="dUTPase-like"/>
    <property type="match status" value="1"/>
</dbReference>
<keyword evidence="5" id="KW-0479">Metal-binding</keyword>
<dbReference type="GeneID" id="94428444"/>
<keyword evidence="5" id="KW-0460">Magnesium</keyword>
<dbReference type="UniPathway" id="UPA00610">
    <property type="reaction ID" value="UER00666"/>
</dbReference>
<keyword evidence="8" id="KW-1185">Reference proteome</keyword>
<dbReference type="Proteomes" id="UP000221165">
    <property type="component" value="Unassembled WGS sequence"/>
</dbReference>
<keyword evidence="3 5" id="KW-0378">Hydrolase</keyword>
<dbReference type="EMBL" id="MIGC01002418">
    <property type="protein sequence ID" value="PHJ21097.1"/>
    <property type="molecule type" value="Genomic_DNA"/>
</dbReference>
<evidence type="ECO:0000313" key="7">
    <source>
        <dbReference type="EMBL" id="PHJ21097.1"/>
    </source>
</evidence>
<dbReference type="InterPro" id="IPR033704">
    <property type="entry name" value="dUTPase_trimeric"/>
</dbReference>
<evidence type="ECO:0000259" key="6">
    <source>
        <dbReference type="Pfam" id="PF00692"/>
    </source>
</evidence>
<dbReference type="GO" id="GO:0046081">
    <property type="term" value="P:dUTP catabolic process"/>
    <property type="evidence" value="ECO:0007669"/>
    <property type="project" value="UniProtKB-UniRule"/>
</dbReference>
<dbReference type="RefSeq" id="XP_067922781.1">
    <property type="nucleotide sequence ID" value="XM_068065233.1"/>
</dbReference>
<dbReference type="InterPro" id="IPR008181">
    <property type="entry name" value="dUTPase"/>
</dbReference>
<evidence type="ECO:0000313" key="8">
    <source>
        <dbReference type="Proteomes" id="UP000221165"/>
    </source>
</evidence>
<protein>
    <recommendedName>
        <fullName evidence="5">Deoxyuridine 5'-triphosphate nucleotidohydrolase</fullName>
        <shortName evidence="5">dUTPase</shortName>
        <ecNumber evidence="5">3.6.1.23</ecNumber>
    </recommendedName>
    <alternativeName>
        <fullName evidence="5">dUTP pyrophosphatase</fullName>
    </alternativeName>
</protein>
<dbReference type="EC" id="3.6.1.23" evidence="5"/>
<feature type="domain" description="dUTPase-like" evidence="6">
    <location>
        <begin position="23"/>
        <end position="150"/>
    </location>
</feature>
<name>A0A2C6KV28_9APIC</name>
<evidence type="ECO:0000256" key="3">
    <source>
        <dbReference type="ARBA" id="ARBA00022801"/>
    </source>
</evidence>
<evidence type="ECO:0000256" key="5">
    <source>
        <dbReference type="RuleBase" id="RU367024"/>
    </source>
</evidence>
<dbReference type="Pfam" id="PF00692">
    <property type="entry name" value="dUTPase"/>
    <property type="match status" value="1"/>
</dbReference>
<gene>
    <name evidence="7" type="ORF">CSUI_005053</name>
</gene>
<dbReference type="VEuPathDB" id="ToxoDB:CSUI_005053"/>
<dbReference type="GO" id="GO:0006226">
    <property type="term" value="P:dUMP biosynthetic process"/>
    <property type="evidence" value="ECO:0007669"/>
    <property type="project" value="UniProtKB-UniRule"/>
</dbReference>
<proteinExistence type="inferred from homology"/>
<dbReference type="AlphaFoldDB" id="A0A2C6KV28"/>
<dbReference type="CDD" id="cd07557">
    <property type="entry name" value="trimeric_dUTPase"/>
    <property type="match status" value="1"/>
</dbReference>
<dbReference type="InterPro" id="IPR029054">
    <property type="entry name" value="dUTPase-like"/>
</dbReference>
<accession>A0A2C6KV28</accession>
<dbReference type="PANTHER" id="PTHR11241:SF0">
    <property type="entry name" value="DEOXYURIDINE 5'-TRIPHOSPHATE NUCLEOTIDOHYDROLASE"/>
    <property type="match status" value="1"/>
</dbReference>
<comment type="pathway">
    <text evidence="1 5">Pyrimidine metabolism; dUMP biosynthesis; dUMP from dCTP (dUTP route): step 2/2.</text>
</comment>
<dbReference type="OrthoDB" id="419889at2759"/>